<keyword evidence="3" id="KW-1185">Reference proteome</keyword>
<evidence type="ECO:0000313" key="2">
    <source>
        <dbReference type="EMBL" id="MBU9762735.1"/>
    </source>
</evidence>
<evidence type="ECO:0000313" key="3">
    <source>
        <dbReference type="Proteomes" id="UP000812982"/>
    </source>
</evidence>
<feature type="transmembrane region" description="Helical" evidence="1">
    <location>
        <begin position="76"/>
        <end position="97"/>
    </location>
</feature>
<dbReference type="InterPro" id="IPR021315">
    <property type="entry name" value="Gap/Sap"/>
</dbReference>
<protein>
    <submittedName>
        <fullName evidence="2">GAP family protein</fullName>
    </submittedName>
</protein>
<feature type="transmembrane region" description="Helical" evidence="1">
    <location>
        <begin position="45"/>
        <end position="70"/>
    </location>
</feature>
<dbReference type="Proteomes" id="UP000812982">
    <property type="component" value="Unassembled WGS sequence"/>
</dbReference>
<evidence type="ECO:0000256" key="1">
    <source>
        <dbReference type="SAM" id="Phobius"/>
    </source>
</evidence>
<proteinExistence type="predicted"/>
<accession>A0ABS6KGQ8</accession>
<feature type="transmembrane region" description="Helical" evidence="1">
    <location>
        <begin position="12"/>
        <end position="33"/>
    </location>
</feature>
<dbReference type="RefSeq" id="WP_217154695.1">
    <property type="nucleotide sequence ID" value="NZ_VOMB01000002.1"/>
</dbReference>
<organism evidence="2 3">
    <name type="scientific">[Mycobacterium] fortunisiensis</name>
    <dbReference type="NCBI Taxonomy" id="2600579"/>
    <lineage>
        <taxon>Bacteria</taxon>
        <taxon>Bacillati</taxon>
        <taxon>Actinomycetota</taxon>
        <taxon>Actinomycetes</taxon>
        <taxon>Mycobacteriales</taxon>
        <taxon>Mycobacteriaceae</taxon>
        <taxon>Mycolicibacterium</taxon>
    </lineage>
</organism>
<feature type="transmembrane region" description="Helical" evidence="1">
    <location>
        <begin position="155"/>
        <end position="179"/>
    </location>
</feature>
<dbReference type="Pfam" id="PF11139">
    <property type="entry name" value="SfLAP"/>
    <property type="match status" value="1"/>
</dbReference>
<keyword evidence="1" id="KW-0812">Transmembrane</keyword>
<reference evidence="2 3" key="1">
    <citation type="journal article" date="2021" name="Sci. Rep.">
        <title>Phenotypic and genomic hallmarks of a novel, potentially pathogenic rapidly growing Mycobacterium species related to the Mycobacterium fortuitum complex.</title>
        <authorList>
            <person name="Gharbi R."/>
            <person name="Khanna V."/>
            <person name="Frigui W."/>
            <person name="Mhenni B."/>
            <person name="Brosch R."/>
            <person name="Mardassi H."/>
        </authorList>
    </citation>
    <scope>NUCLEOTIDE SEQUENCE [LARGE SCALE GENOMIC DNA]</scope>
    <source>
        <strain evidence="2 3">TNTM28</strain>
    </source>
</reference>
<dbReference type="EMBL" id="VOMB01000002">
    <property type="protein sequence ID" value="MBU9762735.1"/>
    <property type="molecule type" value="Genomic_DNA"/>
</dbReference>
<name>A0ABS6KGQ8_9MYCO</name>
<feature type="transmembrane region" description="Helical" evidence="1">
    <location>
        <begin position="118"/>
        <end position="143"/>
    </location>
</feature>
<keyword evidence="1" id="KW-0472">Membrane</keyword>
<keyword evidence="1" id="KW-1133">Transmembrane helix</keyword>
<feature type="transmembrane region" description="Helical" evidence="1">
    <location>
        <begin position="200"/>
        <end position="219"/>
    </location>
</feature>
<comment type="caution">
    <text evidence="2">The sequence shown here is derived from an EMBL/GenBank/DDBJ whole genome shotgun (WGS) entry which is preliminary data.</text>
</comment>
<gene>
    <name evidence="2" type="ORF">FR943_02555</name>
</gene>
<sequence>MTQGWGSILTELIPLALVVALSPLTIIPAVLVLHTARPRPTGLAFLSGWLIGLAALTAIFVGVSGLLGGFDKPPTWASWLRIVIGVALLLLGGYRFATRKTSEHMPGWMTGLSRLTPLRAGATGAVLTVANPKVLFICAAAGLAIGSAGLGQPGVWAAGLCYVAAAGATVALPILAYAVSGDRLDPTLARLKEWMERRHAVLVAGILVVIGLLVLYKGIHAL</sequence>